<organism evidence="2 3">
    <name type="scientific">Caenorhabditis nigoni</name>
    <dbReference type="NCBI Taxonomy" id="1611254"/>
    <lineage>
        <taxon>Eukaryota</taxon>
        <taxon>Metazoa</taxon>
        <taxon>Ecdysozoa</taxon>
        <taxon>Nematoda</taxon>
        <taxon>Chromadorea</taxon>
        <taxon>Rhabditida</taxon>
        <taxon>Rhabditina</taxon>
        <taxon>Rhabditomorpha</taxon>
        <taxon>Rhabditoidea</taxon>
        <taxon>Rhabditidae</taxon>
        <taxon>Peloderinae</taxon>
        <taxon>Caenorhabditis</taxon>
    </lineage>
</organism>
<feature type="region of interest" description="Disordered" evidence="1">
    <location>
        <begin position="104"/>
        <end position="133"/>
    </location>
</feature>
<sequence length="196" mass="21873">MAKNYCKHSNRTPPFTVNLYISLFFESTRSPEHSPPCSPLIRRQRPATLYVKHSPRSNHVAPIKKISIPTVSVHEMATNAECLMVRPQIPPQQQLCPNSMVPPSSYAERFSRSASSSPRRGGASGGTDGATAAVVIGPDGQLRRRESVLQMLNRIWKSDECTRRPSVQKSNALDVPTLYYGKLVNFELEVLEKDLL</sequence>
<comment type="caution">
    <text evidence="2">The sequence shown here is derived from an EMBL/GenBank/DDBJ whole genome shotgun (WGS) entry which is preliminary data.</text>
</comment>
<keyword evidence="3" id="KW-1185">Reference proteome</keyword>
<gene>
    <name evidence="2" type="primary">Cnig_chr_II.g6780</name>
    <name evidence="2" type="ORF">B9Z55_006780</name>
</gene>
<dbReference type="EMBL" id="PDUG01000002">
    <property type="protein sequence ID" value="PIC47409.1"/>
    <property type="molecule type" value="Genomic_DNA"/>
</dbReference>
<proteinExistence type="predicted"/>
<feature type="compositionally biased region" description="Low complexity" evidence="1">
    <location>
        <begin position="104"/>
        <end position="121"/>
    </location>
</feature>
<evidence type="ECO:0000256" key="1">
    <source>
        <dbReference type="SAM" id="MobiDB-lite"/>
    </source>
</evidence>
<accession>A0A2G5V6L3</accession>
<evidence type="ECO:0000313" key="2">
    <source>
        <dbReference type="EMBL" id="PIC47409.1"/>
    </source>
</evidence>
<dbReference type="AlphaFoldDB" id="A0A2G5V6L3"/>
<reference evidence="3" key="1">
    <citation type="submission" date="2017-10" db="EMBL/GenBank/DDBJ databases">
        <title>Rapid genome shrinkage in a self-fertile nematode reveals novel sperm competition proteins.</title>
        <authorList>
            <person name="Yin D."/>
            <person name="Schwarz E.M."/>
            <person name="Thomas C.G."/>
            <person name="Felde R.L."/>
            <person name="Korf I.F."/>
            <person name="Cutter A.D."/>
            <person name="Schartner C.M."/>
            <person name="Ralston E.J."/>
            <person name="Meyer B.J."/>
            <person name="Haag E.S."/>
        </authorList>
    </citation>
    <scope>NUCLEOTIDE SEQUENCE [LARGE SCALE GENOMIC DNA]</scope>
    <source>
        <strain evidence="3">JU1422</strain>
    </source>
</reference>
<dbReference type="Proteomes" id="UP000230233">
    <property type="component" value="Chromosome II"/>
</dbReference>
<name>A0A2G5V6L3_9PELO</name>
<dbReference type="STRING" id="1611254.A0A2G5V6L3"/>
<protein>
    <submittedName>
        <fullName evidence="2">Uncharacterized protein</fullName>
    </submittedName>
</protein>
<evidence type="ECO:0000313" key="3">
    <source>
        <dbReference type="Proteomes" id="UP000230233"/>
    </source>
</evidence>